<proteinExistence type="predicted"/>
<accession>B1T223</accession>
<organism evidence="1 2">
    <name type="scientific">Burkholderia ambifaria MEX-5</name>
    <dbReference type="NCBI Taxonomy" id="396597"/>
    <lineage>
        <taxon>Bacteria</taxon>
        <taxon>Pseudomonadati</taxon>
        <taxon>Pseudomonadota</taxon>
        <taxon>Betaproteobacteria</taxon>
        <taxon>Burkholderiales</taxon>
        <taxon>Burkholderiaceae</taxon>
        <taxon>Burkholderia</taxon>
        <taxon>Burkholderia cepacia complex</taxon>
    </lineage>
</organism>
<dbReference type="EMBL" id="ABLK01000041">
    <property type="protein sequence ID" value="EDT42386.1"/>
    <property type="molecule type" value="Genomic_DNA"/>
</dbReference>
<dbReference type="Proteomes" id="UP000004814">
    <property type="component" value="Unassembled WGS sequence"/>
</dbReference>
<reference evidence="1 2" key="1">
    <citation type="submission" date="2008-03" db="EMBL/GenBank/DDBJ databases">
        <title>Sequencing of the draft genome and assembly of Burkholderia ambifaria MEX-5.</title>
        <authorList>
            <consortium name="US DOE Joint Genome Institute (JGI-PGF)"/>
            <person name="Copeland A."/>
            <person name="Lucas S."/>
            <person name="Lapidus A."/>
            <person name="Glavina del Rio T."/>
            <person name="Dalin E."/>
            <person name="Tice H."/>
            <person name="Bruce D."/>
            <person name="Goodwin L."/>
            <person name="Pitluck S."/>
            <person name="Larimer F."/>
            <person name="Land M.L."/>
            <person name="Hauser L."/>
            <person name="Tiedje J."/>
            <person name="Richardson P."/>
        </authorList>
    </citation>
    <scope>NUCLEOTIDE SEQUENCE [LARGE SCALE GENOMIC DNA]</scope>
    <source>
        <strain evidence="1 2">MEX-5</strain>
    </source>
</reference>
<protein>
    <submittedName>
        <fullName evidence="1">Uncharacterized protein</fullName>
    </submittedName>
</protein>
<comment type="caution">
    <text evidence="1">The sequence shown here is derived from an EMBL/GenBank/DDBJ whole genome shotgun (WGS) entry which is preliminary data.</text>
</comment>
<dbReference type="PATRIC" id="fig|396597.7.peg.6391"/>
<name>B1T223_9BURK</name>
<dbReference type="AlphaFoldDB" id="B1T223"/>
<sequence>MFFVSIRRITVTFAALIVLGVAWRYWHEARLRAACGPRDQVTEYSPDGRYLAKYCYFRDTIILRLYDSDNTRLIAERTYHDASGVLVSLTWIPDALIYPEGDNLETIKLPPSLYDRILTQLP</sequence>
<evidence type="ECO:0000313" key="2">
    <source>
        <dbReference type="Proteomes" id="UP000004814"/>
    </source>
</evidence>
<evidence type="ECO:0000313" key="1">
    <source>
        <dbReference type="EMBL" id="EDT42386.1"/>
    </source>
</evidence>
<gene>
    <name evidence="1" type="ORF">BamMEX5DRAFT_1839</name>
</gene>